<evidence type="ECO:0000313" key="1">
    <source>
        <dbReference type="EMBL" id="KAE9990471.1"/>
    </source>
</evidence>
<dbReference type="InterPro" id="IPR038883">
    <property type="entry name" value="AN11006-like"/>
</dbReference>
<keyword evidence="2" id="KW-1185">Reference proteome</keyword>
<comment type="caution">
    <text evidence="1">The sequence shown here is derived from an EMBL/GenBank/DDBJ whole genome shotgun (WGS) entry which is preliminary data.</text>
</comment>
<dbReference type="Proteomes" id="UP000490939">
    <property type="component" value="Unassembled WGS sequence"/>
</dbReference>
<dbReference type="AlphaFoldDB" id="A0A8H3VMF3"/>
<dbReference type="EMBL" id="WNWR01000136">
    <property type="protein sequence ID" value="KAE9990471.1"/>
    <property type="molecule type" value="Genomic_DNA"/>
</dbReference>
<protein>
    <submittedName>
        <fullName evidence="1">Uncharacterized protein</fullName>
    </submittedName>
</protein>
<dbReference type="PANTHER" id="PTHR42085:SF2">
    <property type="entry name" value="F-BOX DOMAIN-CONTAINING PROTEIN"/>
    <property type="match status" value="1"/>
</dbReference>
<organism evidence="1 2">
    <name type="scientific">Venturia inaequalis</name>
    <name type="common">Apple scab fungus</name>
    <dbReference type="NCBI Taxonomy" id="5025"/>
    <lineage>
        <taxon>Eukaryota</taxon>
        <taxon>Fungi</taxon>
        <taxon>Dikarya</taxon>
        <taxon>Ascomycota</taxon>
        <taxon>Pezizomycotina</taxon>
        <taxon>Dothideomycetes</taxon>
        <taxon>Pleosporomycetidae</taxon>
        <taxon>Venturiales</taxon>
        <taxon>Venturiaceae</taxon>
        <taxon>Venturia</taxon>
    </lineage>
</organism>
<evidence type="ECO:0000313" key="2">
    <source>
        <dbReference type="Proteomes" id="UP000490939"/>
    </source>
</evidence>
<dbReference type="OrthoDB" id="2099276at2759"/>
<reference evidence="1 2" key="1">
    <citation type="submission" date="2019-07" db="EMBL/GenBank/DDBJ databases">
        <title>Venturia inaequalis Genome Resource.</title>
        <authorList>
            <person name="Lichtner F.J."/>
        </authorList>
    </citation>
    <scope>NUCLEOTIDE SEQUENCE [LARGE SCALE GENOMIC DNA]</scope>
    <source>
        <strain evidence="1 2">DMI_063113</strain>
    </source>
</reference>
<name>A0A8H3VMF3_VENIN</name>
<sequence length="404" mass="46681">MSPMLSDLSTAFQLRICDLSLKRQRQLLDEWERKENTPNQELRTMIYIECFNKYPQPKFGLSPKCLAYVRDLRIEIPYLFPGQKRQGMLSYLDDLCRHLGEHLQPGMVHLTLEISYFDKGHYEQDIIGSIGPLSHLPEMASVRIYKKHDAPASTRQSCSATLRSDFERFCQNTFSFLVTALSPLTQEPPKHPFKFMELPVELQDLILSRSELVSTDPIILPQSPLTSRSIAKPYHYRCCYNCNFKNSILDCYCNNSDSYSSTCTCSNPLHSGLFLVNRKIHSQATEIFYRHNTFALGVGNLGKTTEKLSSLPPRVLPQLRKLEIVIPIGTLRESHSYTMSTPAIAALFGFFKEKLESGLLKIRIKIEREWYQDDEEFEEMTACIRAFGFEHSCEIEVVEYLAWW</sequence>
<dbReference type="PANTHER" id="PTHR42085">
    <property type="entry name" value="F-BOX DOMAIN-CONTAINING PROTEIN"/>
    <property type="match status" value="1"/>
</dbReference>
<gene>
    <name evidence="1" type="ORF">EG327_001373</name>
</gene>
<proteinExistence type="predicted"/>
<accession>A0A8H3VMF3</accession>